<dbReference type="SUPFAM" id="SSF47473">
    <property type="entry name" value="EF-hand"/>
    <property type="match status" value="1"/>
</dbReference>
<dbReference type="Proteomes" id="UP000241890">
    <property type="component" value="Unassembled WGS sequence"/>
</dbReference>
<proteinExistence type="predicted"/>
<organism evidence="2 3">
    <name type="scientific">Hondaea fermentalgiana</name>
    <dbReference type="NCBI Taxonomy" id="2315210"/>
    <lineage>
        <taxon>Eukaryota</taxon>
        <taxon>Sar</taxon>
        <taxon>Stramenopiles</taxon>
        <taxon>Bigyra</taxon>
        <taxon>Labyrinthulomycetes</taxon>
        <taxon>Thraustochytrida</taxon>
        <taxon>Thraustochytriidae</taxon>
        <taxon>Hondaea</taxon>
    </lineage>
</organism>
<dbReference type="GO" id="GO:0051764">
    <property type="term" value="P:actin crosslink formation"/>
    <property type="evidence" value="ECO:0007669"/>
    <property type="project" value="TreeGrafter"/>
</dbReference>
<feature type="domain" description="Calcium-regulated actin-bundling protein C-terminal" evidence="1">
    <location>
        <begin position="160"/>
        <end position="243"/>
    </location>
</feature>
<dbReference type="InterPro" id="IPR011992">
    <property type="entry name" value="EF-hand-dom_pair"/>
</dbReference>
<name>A0A2R5GSX1_9STRA</name>
<gene>
    <name evidence="2" type="ORF">FCC1311_090832</name>
</gene>
<dbReference type="GO" id="GO:0030863">
    <property type="term" value="C:cortical cytoskeleton"/>
    <property type="evidence" value="ECO:0007669"/>
    <property type="project" value="TreeGrafter"/>
</dbReference>
<dbReference type="PANTHER" id="PTHR37009:SF2">
    <property type="entry name" value="TOLA PROTEIN"/>
    <property type="match status" value="1"/>
</dbReference>
<dbReference type="OrthoDB" id="29877at2759"/>
<protein>
    <submittedName>
        <fullName evidence="2">Calcium-regulated actin-bundling protein</fullName>
    </submittedName>
</protein>
<evidence type="ECO:0000313" key="3">
    <source>
        <dbReference type="Proteomes" id="UP000241890"/>
    </source>
</evidence>
<reference evidence="2 3" key="1">
    <citation type="submission" date="2017-12" db="EMBL/GenBank/DDBJ databases">
        <title>Sequencing, de novo assembly and annotation of complete genome of a new Thraustochytrid species, strain FCC1311.</title>
        <authorList>
            <person name="Sedici K."/>
            <person name="Godart F."/>
            <person name="Aiese Cigliano R."/>
            <person name="Sanseverino W."/>
            <person name="Barakat M."/>
            <person name="Ortet P."/>
            <person name="Marechal E."/>
            <person name="Cagnac O."/>
            <person name="Amato A."/>
        </authorList>
    </citation>
    <scope>NUCLEOTIDE SEQUENCE [LARGE SCALE GENOMIC DNA]</scope>
</reference>
<dbReference type="GO" id="GO:0030046">
    <property type="term" value="P:parallel actin filament bundle assembly"/>
    <property type="evidence" value="ECO:0007669"/>
    <property type="project" value="TreeGrafter"/>
</dbReference>
<evidence type="ECO:0000259" key="1">
    <source>
        <dbReference type="Pfam" id="PF18060"/>
    </source>
</evidence>
<sequence>MAAFTEDESFVERFTALQAESIDEQRDVFSRRFVFSLGDRYSEVFDLATAFTAACAADEGAETLSMAGAANFLQQNGKTRTAIQRRAELKDVDLNQDGRCSFIEYLLLHYKIMILEEYFRRHEMEPDVEMDNDGVGVTGVGERLVQELFSVPQGVDPELEKMMREFSIEHAKRKAKIAELEAKVAAGGVKGMAAKNTLEQLMLEDQSSMHAIEARITAAVKKAVSKANKELAAKSIAADADAEAKRVAGRGKLAEKMAMFNKRVSERLSLGRK</sequence>
<dbReference type="InterPro" id="IPR040810">
    <property type="entry name" value="F_actin_bund_C"/>
</dbReference>
<comment type="caution">
    <text evidence="2">The sequence shown here is derived from an EMBL/GenBank/DDBJ whole genome shotgun (WGS) entry which is preliminary data.</text>
</comment>
<dbReference type="GO" id="GO:0051015">
    <property type="term" value="F:actin filament binding"/>
    <property type="evidence" value="ECO:0007669"/>
    <property type="project" value="TreeGrafter"/>
</dbReference>
<dbReference type="AlphaFoldDB" id="A0A2R5GSX1"/>
<dbReference type="EMBL" id="BEYU01000133">
    <property type="protein sequence ID" value="GBG32858.1"/>
    <property type="molecule type" value="Genomic_DNA"/>
</dbReference>
<dbReference type="PANTHER" id="PTHR37009">
    <property type="entry name" value="EF-HAND DOMAIN-CONTAINING PROTEIN"/>
    <property type="match status" value="1"/>
</dbReference>
<evidence type="ECO:0000313" key="2">
    <source>
        <dbReference type="EMBL" id="GBG32858.1"/>
    </source>
</evidence>
<keyword evidence="3" id="KW-1185">Reference proteome</keyword>
<dbReference type="Pfam" id="PF18060">
    <property type="entry name" value="F_actin_bund_C"/>
    <property type="match status" value="1"/>
</dbReference>
<dbReference type="InParanoid" id="A0A2R5GSX1"/>
<dbReference type="InterPro" id="IPR053356">
    <property type="entry name" value="Calcium-reg_actin-bundling"/>
</dbReference>
<accession>A0A2R5GSX1</accession>